<dbReference type="AlphaFoldDB" id="A0A7G5IJ37"/>
<organism evidence="3 4">
    <name type="scientific">Sandaracinobacteroides saxicola</name>
    <dbReference type="NCBI Taxonomy" id="2759707"/>
    <lineage>
        <taxon>Bacteria</taxon>
        <taxon>Pseudomonadati</taxon>
        <taxon>Pseudomonadota</taxon>
        <taxon>Alphaproteobacteria</taxon>
        <taxon>Sphingomonadales</taxon>
        <taxon>Sphingosinicellaceae</taxon>
        <taxon>Sandaracinobacteroides</taxon>
    </lineage>
</organism>
<keyword evidence="4" id="KW-1185">Reference proteome</keyword>
<evidence type="ECO:0000313" key="3">
    <source>
        <dbReference type="EMBL" id="QMW23379.1"/>
    </source>
</evidence>
<dbReference type="Proteomes" id="UP000515292">
    <property type="component" value="Chromosome"/>
</dbReference>
<dbReference type="Gene3D" id="3.30.2320.10">
    <property type="entry name" value="hypothetical protein PF0899 domain"/>
    <property type="match status" value="1"/>
</dbReference>
<dbReference type="EMBL" id="CP059851">
    <property type="protein sequence ID" value="QMW23379.1"/>
    <property type="molecule type" value="Genomic_DNA"/>
</dbReference>
<gene>
    <name evidence="3" type="ORF">H3309_02430</name>
</gene>
<dbReference type="NCBIfam" id="TIGR01554">
    <property type="entry name" value="major_cap_HK97"/>
    <property type="match status" value="1"/>
</dbReference>
<feature type="domain" description="Phage capsid-like C-terminal" evidence="2">
    <location>
        <begin position="87"/>
        <end position="374"/>
    </location>
</feature>
<dbReference type="Pfam" id="PF05065">
    <property type="entry name" value="Phage_capsid"/>
    <property type="match status" value="1"/>
</dbReference>
<reference evidence="3 4" key="1">
    <citation type="submission" date="2020-07" db="EMBL/GenBank/DDBJ databases">
        <title>Complete genome sequence for Sandaracinobacter sp. M6.</title>
        <authorList>
            <person name="Tang Y."/>
            <person name="Liu Q."/>
            <person name="Guo Z."/>
            <person name="Lei P."/>
            <person name="Huang B."/>
        </authorList>
    </citation>
    <scope>NUCLEOTIDE SEQUENCE [LARGE SCALE GENOMIC DNA]</scope>
    <source>
        <strain evidence="3 4">M6</strain>
    </source>
</reference>
<comment type="subcellular location">
    <subcellularLocation>
        <location evidence="1">Virion</location>
    </subcellularLocation>
</comment>
<evidence type="ECO:0000259" key="2">
    <source>
        <dbReference type="Pfam" id="PF05065"/>
    </source>
</evidence>
<dbReference type="SUPFAM" id="SSF56563">
    <property type="entry name" value="Major capsid protein gp5"/>
    <property type="match status" value="1"/>
</dbReference>
<proteinExistence type="predicted"/>
<evidence type="ECO:0000256" key="1">
    <source>
        <dbReference type="ARBA" id="ARBA00004328"/>
    </source>
</evidence>
<accession>A0A7G5IJ37</accession>
<name>A0A7G5IJ37_9SPHN</name>
<dbReference type="Gene3D" id="3.30.2400.10">
    <property type="entry name" value="Major capsid protein gp5"/>
    <property type="match status" value="1"/>
</dbReference>
<protein>
    <submittedName>
        <fullName evidence="3">Phage major capsid protein</fullName>
    </submittedName>
</protein>
<dbReference type="InterPro" id="IPR054612">
    <property type="entry name" value="Phage_capsid-like_C"/>
</dbReference>
<evidence type="ECO:0000313" key="4">
    <source>
        <dbReference type="Proteomes" id="UP000515292"/>
    </source>
</evidence>
<dbReference type="InterPro" id="IPR024455">
    <property type="entry name" value="Phage_capsid"/>
</dbReference>
<dbReference type="RefSeq" id="WP_182297176.1">
    <property type="nucleotide sequence ID" value="NZ_CP059851.1"/>
</dbReference>
<sequence>MSDYEVKADAIADVAFGGDGPDHGAEIATLRGEVAALSKRLVERGRPLLSEVKAAKAEGGFAERYLRKGLEPLVEVKRLSGSAGSEGGVAVPVEIDSAIEVALRAASPLRQIATVVRVGSANYRKLVAKGGFASGWVSQTGARPETATPDFVEVTPPVGELYANPAASQAMLDDAMFDVEGWLASEVAAEFARAEGIAFVNGTGINQPKGFLTGQTSADGDAARPWGTVQHVASGLAGNFAPGTGPDKLIDAVHALKPGYRQGACWVMNSNTLARLRKFKDGDGVFVWRPGIGEGVPATLLGYPVVEADAMPDVGPDSLSIAFGNFAAAYVIADRAETAVLRDPYSNKPFVHFYATRRVGGALVNSEAVKLIKFSVV</sequence>
<dbReference type="KEGG" id="sand:H3309_02430"/>